<keyword evidence="8" id="KW-0645">Protease</keyword>
<proteinExistence type="inferred from homology"/>
<feature type="signal peptide" evidence="16">
    <location>
        <begin position="1"/>
        <end position="26"/>
    </location>
</feature>
<dbReference type="RefSeq" id="WP_200697558.1">
    <property type="nucleotide sequence ID" value="NZ_JAVREX010000001.1"/>
</dbReference>
<dbReference type="SUPFAM" id="SSF55486">
    <property type="entry name" value="Metalloproteases ('zincins'), catalytic domain"/>
    <property type="match status" value="1"/>
</dbReference>
<evidence type="ECO:0000256" key="8">
    <source>
        <dbReference type="ARBA" id="ARBA00022670"/>
    </source>
</evidence>
<reference evidence="18" key="1">
    <citation type="submission" date="2023-07" db="EMBL/GenBank/DDBJ databases">
        <title>30 novel species of actinomycetes from the DSMZ collection.</title>
        <authorList>
            <person name="Nouioui I."/>
        </authorList>
    </citation>
    <scope>NUCLEOTIDE SEQUENCE [LARGE SCALE GENOMIC DNA]</scope>
    <source>
        <strain evidence="18">DSM 41770</strain>
    </source>
</reference>
<feature type="chain" id="PRO_5046628977" description="Extracellular small neutral protease" evidence="16">
    <location>
        <begin position="27"/>
        <end position="192"/>
    </location>
</feature>
<keyword evidence="13" id="KW-1015">Disulfide bond</keyword>
<evidence type="ECO:0000313" key="17">
    <source>
        <dbReference type="EMBL" id="MDT0426297.1"/>
    </source>
</evidence>
<evidence type="ECO:0000256" key="16">
    <source>
        <dbReference type="SAM" id="SignalP"/>
    </source>
</evidence>
<evidence type="ECO:0000256" key="9">
    <source>
        <dbReference type="ARBA" id="ARBA00022723"/>
    </source>
</evidence>
<keyword evidence="11" id="KW-0862">Zinc</keyword>
<keyword evidence="12 17" id="KW-0482">Metalloprotease</keyword>
<dbReference type="EC" id="3.4.24.77" evidence="5"/>
<dbReference type="EMBL" id="JAVREX010000001">
    <property type="protein sequence ID" value="MDT0426297.1"/>
    <property type="molecule type" value="Genomic_DNA"/>
</dbReference>
<keyword evidence="7" id="KW-0964">Secreted</keyword>
<comment type="similarity">
    <text evidence="4">Belongs to the peptidase M7 family.</text>
</comment>
<dbReference type="InterPro" id="IPR024079">
    <property type="entry name" value="MetalloPept_cat_dom_sf"/>
</dbReference>
<dbReference type="GO" id="GO:0008237">
    <property type="term" value="F:metallopeptidase activity"/>
    <property type="evidence" value="ECO:0007669"/>
    <property type="project" value="UniProtKB-KW"/>
</dbReference>
<evidence type="ECO:0000256" key="10">
    <source>
        <dbReference type="ARBA" id="ARBA00022801"/>
    </source>
</evidence>
<keyword evidence="9" id="KW-0479">Metal-binding</keyword>
<evidence type="ECO:0000256" key="15">
    <source>
        <dbReference type="SAM" id="MobiDB-lite"/>
    </source>
</evidence>
<comment type="catalytic activity">
    <reaction evidence="1">
        <text>Hydrolyzes proteins with a preference for Tyr or Phe in the P1' position. Has no action on amino-acid p-nitroanilides.</text>
        <dbReference type="EC" id="3.4.24.77"/>
    </reaction>
</comment>
<name>A0ABU2RBP9_9ACTN</name>
<accession>A0ABU2RBP9</accession>
<evidence type="ECO:0000256" key="4">
    <source>
        <dbReference type="ARBA" id="ARBA00006571"/>
    </source>
</evidence>
<evidence type="ECO:0000256" key="6">
    <source>
        <dbReference type="ARBA" id="ARBA00019129"/>
    </source>
</evidence>
<evidence type="ECO:0000256" key="7">
    <source>
        <dbReference type="ARBA" id="ARBA00022525"/>
    </source>
</evidence>
<evidence type="ECO:0000256" key="14">
    <source>
        <dbReference type="ARBA" id="ARBA00029927"/>
    </source>
</evidence>
<evidence type="ECO:0000256" key="3">
    <source>
        <dbReference type="ARBA" id="ARBA00004613"/>
    </source>
</evidence>
<keyword evidence="16" id="KW-0732">Signal</keyword>
<evidence type="ECO:0000256" key="1">
    <source>
        <dbReference type="ARBA" id="ARBA00000612"/>
    </source>
</evidence>
<evidence type="ECO:0000256" key="2">
    <source>
        <dbReference type="ARBA" id="ARBA00001947"/>
    </source>
</evidence>
<comment type="caution">
    <text evidence="17">The sequence shown here is derived from an EMBL/GenBank/DDBJ whole genome shotgun (WGS) entry which is preliminary data.</text>
</comment>
<dbReference type="Gene3D" id="3.40.390.10">
    <property type="entry name" value="Collagenase (Catalytic Domain)"/>
    <property type="match status" value="1"/>
</dbReference>
<evidence type="ECO:0000256" key="12">
    <source>
        <dbReference type="ARBA" id="ARBA00023049"/>
    </source>
</evidence>
<keyword evidence="18" id="KW-1185">Reference proteome</keyword>
<evidence type="ECO:0000313" key="18">
    <source>
        <dbReference type="Proteomes" id="UP001183777"/>
    </source>
</evidence>
<dbReference type="InterPro" id="IPR000013">
    <property type="entry name" value="Peptidase_M7"/>
</dbReference>
<organism evidence="17 18">
    <name type="scientific">Streptomyces salyersiae</name>
    <dbReference type="NCBI Taxonomy" id="3075530"/>
    <lineage>
        <taxon>Bacteria</taxon>
        <taxon>Bacillati</taxon>
        <taxon>Actinomycetota</taxon>
        <taxon>Actinomycetes</taxon>
        <taxon>Kitasatosporales</taxon>
        <taxon>Streptomycetaceae</taxon>
        <taxon>Streptomyces</taxon>
    </lineage>
</organism>
<comment type="subcellular location">
    <subcellularLocation>
        <location evidence="3">Secreted</location>
    </subcellularLocation>
</comment>
<feature type="region of interest" description="Disordered" evidence="15">
    <location>
        <begin position="133"/>
        <end position="159"/>
    </location>
</feature>
<keyword evidence="10 17" id="KW-0378">Hydrolase</keyword>
<sequence length="192" mass="19360">MLDSRWFKAVGVTAAMTLATVTAAHAVPAPDPAAESSAAAVTLRYDDSRAVGWEAAIAAGVASWNANVSNVKLVEAAPGTRAEIQIVATSGWPQATLGPVRPGGQARVELGSQAVAEGHDKTRIAAHELGHSLGLPDTKPGPCSQLMSGSSAGTSCTNAVPNAAERSRVQSAYAGGLASRTPADGRVLVDAP</sequence>
<evidence type="ECO:0000256" key="5">
    <source>
        <dbReference type="ARBA" id="ARBA00012325"/>
    </source>
</evidence>
<protein>
    <recommendedName>
        <fullName evidence="6">Extracellular small neutral protease</fullName>
        <ecNumber evidence="5">3.4.24.77</ecNumber>
    </recommendedName>
    <alternativeName>
        <fullName evidence="14">Snapalysin</fullName>
    </alternativeName>
</protein>
<dbReference type="PRINTS" id="PR00787">
    <property type="entry name" value="NEUTRALPTASE"/>
</dbReference>
<gene>
    <name evidence="17" type="ORF">RM649_01330</name>
</gene>
<dbReference type="Pfam" id="PF02031">
    <property type="entry name" value="Peptidase_M7"/>
    <property type="match status" value="1"/>
</dbReference>
<feature type="compositionally biased region" description="Polar residues" evidence="15">
    <location>
        <begin position="145"/>
        <end position="159"/>
    </location>
</feature>
<evidence type="ECO:0000256" key="11">
    <source>
        <dbReference type="ARBA" id="ARBA00022833"/>
    </source>
</evidence>
<comment type="cofactor">
    <cofactor evidence="2">
        <name>Zn(2+)</name>
        <dbReference type="ChEBI" id="CHEBI:29105"/>
    </cofactor>
</comment>
<dbReference type="Proteomes" id="UP001183777">
    <property type="component" value="Unassembled WGS sequence"/>
</dbReference>
<evidence type="ECO:0000256" key="13">
    <source>
        <dbReference type="ARBA" id="ARBA00023157"/>
    </source>
</evidence>